<comment type="caution">
    <text evidence="2">The sequence shown here is derived from an EMBL/GenBank/DDBJ whole genome shotgun (WGS) entry which is preliminary data.</text>
</comment>
<keyword evidence="3" id="KW-1185">Reference proteome</keyword>
<feature type="non-terminal residue" evidence="2">
    <location>
        <position position="1"/>
    </location>
</feature>
<evidence type="ECO:0000256" key="1">
    <source>
        <dbReference type="SAM" id="MobiDB-lite"/>
    </source>
</evidence>
<feature type="region of interest" description="Disordered" evidence="1">
    <location>
        <begin position="30"/>
        <end position="58"/>
    </location>
</feature>
<protein>
    <submittedName>
        <fullName evidence="2">30381_t:CDS:1</fullName>
    </submittedName>
</protein>
<sequence length="58" mass="6728">TRKTKLEIDQNTQIEKEVVTIQQIEINNQHVTNEAEDRTRTVAENSQHADLEHSSQKT</sequence>
<name>A0ABN7W611_GIGMA</name>
<evidence type="ECO:0000313" key="3">
    <source>
        <dbReference type="Proteomes" id="UP000789901"/>
    </source>
</evidence>
<gene>
    <name evidence="2" type="ORF">GMARGA_LOCUS26938</name>
</gene>
<reference evidence="2 3" key="1">
    <citation type="submission" date="2021-06" db="EMBL/GenBank/DDBJ databases">
        <authorList>
            <person name="Kallberg Y."/>
            <person name="Tangrot J."/>
            <person name="Rosling A."/>
        </authorList>
    </citation>
    <scope>NUCLEOTIDE SEQUENCE [LARGE SCALE GENOMIC DNA]</scope>
    <source>
        <strain evidence="2 3">120-4 pot B 10/14</strain>
    </source>
</reference>
<evidence type="ECO:0000313" key="2">
    <source>
        <dbReference type="EMBL" id="CAG8817968.1"/>
    </source>
</evidence>
<dbReference type="EMBL" id="CAJVQB010032174">
    <property type="protein sequence ID" value="CAG8817968.1"/>
    <property type="molecule type" value="Genomic_DNA"/>
</dbReference>
<dbReference type="Proteomes" id="UP000789901">
    <property type="component" value="Unassembled WGS sequence"/>
</dbReference>
<proteinExistence type="predicted"/>
<accession>A0ABN7W611</accession>
<feature type="compositionally biased region" description="Basic and acidic residues" evidence="1">
    <location>
        <begin position="33"/>
        <end position="58"/>
    </location>
</feature>
<organism evidence="2 3">
    <name type="scientific">Gigaspora margarita</name>
    <dbReference type="NCBI Taxonomy" id="4874"/>
    <lineage>
        <taxon>Eukaryota</taxon>
        <taxon>Fungi</taxon>
        <taxon>Fungi incertae sedis</taxon>
        <taxon>Mucoromycota</taxon>
        <taxon>Glomeromycotina</taxon>
        <taxon>Glomeromycetes</taxon>
        <taxon>Diversisporales</taxon>
        <taxon>Gigasporaceae</taxon>
        <taxon>Gigaspora</taxon>
    </lineage>
</organism>